<dbReference type="Gene3D" id="1.20.1260.10">
    <property type="match status" value="1"/>
</dbReference>
<feature type="chain" id="PRO_5013028310" evidence="1">
    <location>
        <begin position="20"/>
        <end position="173"/>
    </location>
</feature>
<organism evidence="3 4">
    <name type="scientific">Magnetofaba australis IT-1</name>
    <dbReference type="NCBI Taxonomy" id="1434232"/>
    <lineage>
        <taxon>Bacteria</taxon>
        <taxon>Pseudomonadati</taxon>
        <taxon>Pseudomonadota</taxon>
        <taxon>Magnetococcia</taxon>
        <taxon>Magnetococcales</taxon>
        <taxon>Magnetococcaceae</taxon>
        <taxon>Magnetofaba</taxon>
    </lineage>
</organism>
<feature type="signal peptide" evidence="1">
    <location>
        <begin position="1"/>
        <end position="19"/>
    </location>
</feature>
<evidence type="ECO:0000313" key="4">
    <source>
        <dbReference type="Proteomes" id="UP000194003"/>
    </source>
</evidence>
<sequence length="173" mass="18723">MLSLAALATGILSAPLAQASNLSDATIYAIFDQANMADIASGRLAWAKSRNPEVRRLAKMVITDHTAVQQMGRDIAKQMNALGTPPAGDASWSQMAQTLERLDKLEGAEFDAAYLRHEIGFHAAVINAIDTVLLPAIEDARFKGLVRKVLPGFQHHLNETRAVAEKLGVTQIH</sequence>
<proteinExistence type="predicted"/>
<dbReference type="InterPro" id="IPR025419">
    <property type="entry name" value="DUF4142"/>
</dbReference>
<protein>
    <submittedName>
        <fullName evidence="3">Putative outer membrane-like protein</fullName>
    </submittedName>
</protein>
<name>A0A1Y2K1R6_9PROT</name>
<keyword evidence="1" id="KW-0732">Signal</keyword>
<dbReference type="AlphaFoldDB" id="A0A1Y2K1R6"/>
<dbReference type="PANTHER" id="PTHR38593">
    <property type="entry name" value="BLR2558 PROTEIN"/>
    <property type="match status" value="1"/>
</dbReference>
<feature type="domain" description="DUF4142" evidence="2">
    <location>
        <begin position="23"/>
        <end position="162"/>
    </location>
</feature>
<evidence type="ECO:0000313" key="3">
    <source>
        <dbReference type="EMBL" id="OSM01980.1"/>
    </source>
</evidence>
<evidence type="ECO:0000259" key="2">
    <source>
        <dbReference type="Pfam" id="PF13628"/>
    </source>
</evidence>
<comment type="caution">
    <text evidence="3">The sequence shown here is derived from an EMBL/GenBank/DDBJ whole genome shotgun (WGS) entry which is preliminary data.</text>
</comment>
<reference evidence="3 4" key="1">
    <citation type="journal article" date="2016" name="BMC Genomics">
        <title>Combined genomic and structural analyses of a cultured magnetotactic bacterium reveals its niche adaptation to a dynamic environment.</title>
        <authorList>
            <person name="Araujo A.C."/>
            <person name="Morillo V."/>
            <person name="Cypriano J."/>
            <person name="Teixeira L.C."/>
            <person name="Leao P."/>
            <person name="Lyra S."/>
            <person name="Almeida L.G."/>
            <person name="Bazylinski D.A."/>
            <person name="Vasconcellos A.T."/>
            <person name="Abreu F."/>
            <person name="Lins U."/>
        </authorList>
    </citation>
    <scope>NUCLEOTIDE SEQUENCE [LARGE SCALE GENOMIC DNA]</scope>
    <source>
        <strain evidence="3 4">IT-1</strain>
    </source>
</reference>
<dbReference type="InterPro" id="IPR012347">
    <property type="entry name" value="Ferritin-like"/>
</dbReference>
<dbReference type="Proteomes" id="UP000194003">
    <property type="component" value="Unassembled WGS sequence"/>
</dbReference>
<dbReference type="STRING" id="1434232.MAIT1_02050"/>
<dbReference type="EMBL" id="LVJN01000020">
    <property type="protein sequence ID" value="OSM01980.1"/>
    <property type="molecule type" value="Genomic_DNA"/>
</dbReference>
<dbReference type="PANTHER" id="PTHR38593:SF1">
    <property type="entry name" value="BLR2558 PROTEIN"/>
    <property type="match status" value="1"/>
</dbReference>
<keyword evidence="4" id="KW-1185">Reference proteome</keyword>
<evidence type="ECO:0000256" key="1">
    <source>
        <dbReference type="SAM" id="SignalP"/>
    </source>
</evidence>
<gene>
    <name evidence="3" type="ORF">MAIT1_02050</name>
</gene>
<dbReference type="Pfam" id="PF13628">
    <property type="entry name" value="DUF4142"/>
    <property type="match status" value="1"/>
</dbReference>
<accession>A0A1Y2K1R6</accession>